<dbReference type="AlphaFoldDB" id="A0A1Y5I5P6"/>
<feature type="non-terminal residue" evidence="3">
    <location>
        <position position="228"/>
    </location>
</feature>
<gene>
    <name evidence="3" type="ORF">BE221DRAFT_51254</name>
</gene>
<reference evidence="3" key="1">
    <citation type="submission" date="2017-04" db="EMBL/GenBank/DDBJ databases">
        <title>Population genomics of picophytoplankton unveils novel chromosome hypervariability.</title>
        <authorList>
            <consortium name="DOE Joint Genome Institute"/>
            <person name="Blanc-Mathieu R."/>
            <person name="Krasovec M."/>
            <person name="Hebrard M."/>
            <person name="Yau S."/>
            <person name="Desgranges E."/>
            <person name="Martin J."/>
            <person name="Schackwitz W."/>
            <person name="Kuo A."/>
            <person name="Salin G."/>
            <person name="Donnadieu C."/>
            <person name="Desdevises Y."/>
            <person name="Sanchez-Ferandin S."/>
            <person name="Moreau H."/>
            <person name="Rivals E."/>
            <person name="Grigoriev I.V."/>
            <person name="Grimsley N."/>
            <person name="Eyre-Walker A."/>
            <person name="Piganeau G."/>
        </authorList>
    </citation>
    <scope>NUCLEOTIDE SEQUENCE [LARGE SCALE GENOMIC DNA]</scope>
    <source>
        <strain evidence="3">RCC 1115</strain>
    </source>
</reference>
<feature type="chain" id="PRO_5012215605" evidence="2">
    <location>
        <begin position="16"/>
        <end position="228"/>
    </location>
</feature>
<organism evidence="3">
    <name type="scientific">Ostreococcus tauri</name>
    <name type="common">Marine green alga</name>
    <dbReference type="NCBI Taxonomy" id="70448"/>
    <lineage>
        <taxon>Eukaryota</taxon>
        <taxon>Viridiplantae</taxon>
        <taxon>Chlorophyta</taxon>
        <taxon>Mamiellophyceae</taxon>
        <taxon>Mamiellales</taxon>
        <taxon>Bathycoccaceae</taxon>
        <taxon>Ostreococcus</taxon>
    </lineage>
</organism>
<name>A0A1Y5I5P6_OSTTA</name>
<evidence type="ECO:0000313" key="3">
    <source>
        <dbReference type="EMBL" id="OUS44027.1"/>
    </source>
</evidence>
<protein>
    <submittedName>
        <fullName evidence="3">Uncharacterized protein</fullName>
    </submittedName>
</protein>
<keyword evidence="2" id="KW-0732">Signal</keyword>
<proteinExistence type="predicted"/>
<evidence type="ECO:0000256" key="2">
    <source>
        <dbReference type="SAM" id="SignalP"/>
    </source>
</evidence>
<feature type="region of interest" description="Disordered" evidence="1">
    <location>
        <begin position="29"/>
        <end position="57"/>
    </location>
</feature>
<accession>A0A1Y5I5P6</accession>
<evidence type="ECO:0000256" key="1">
    <source>
        <dbReference type="SAM" id="MobiDB-lite"/>
    </source>
</evidence>
<feature type="compositionally biased region" description="Basic and acidic residues" evidence="1">
    <location>
        <begin position="35"/>
        <end position="47"/>
    </location>
</feature>
<dbReference type="EMBL" id="KZ155826">
    <property type="protein sequence ID" value="OUS44027.1"/>
    <property type="molecule type" value="Genomic_DNA"/>
</dbReference>
<feature type="signal peptide" evidence="2">
    <location>
        <begin position="1"/>
        <end position="15"/>
    </location>
</feature>
<sequence>MTFCALNAAFALACAAFGGAVVASAKSGASSASARGRDGTRRRERANEATSEAKAVKGKKALSSPLARLHGEVHDGGNDVTRVRSERGNSLSAAHVRLRHHELDVLGFNASLIHITFLFGGLQRRSRLHGARGGRASLEGILQRGGLRGQILHLRLTEDDVRVRAFGMVHVGLVDDEHRLLALAKRHALNVFKLLKTELFHRLARLLLSLAHRVVIIICMDARHLVVS</sequence>
<dbReference type="Proteomes" id="UP000195557">
    <property type="component" value="Unassembled WGS sequence"/>
</dbReference>